<gene>
    <name evidence="2" type="ORF">BRO79_23725</name>
</gene>
<feature type="compositionally biased region" description="Polar residues" evidence="1">
    <location>
        <begin position="7"/>
        <end position="20"/>
    </location>
</feature>
<sequence length="60" mass="6261">MKITADQFVTRSGRSVLTNDGQQGMGGEPGAGSTTERKQGQVAAAIYANCAELDNNLCDL</sequence>
<feature type="region of interest" description="Disordered" evidence="1">
    <location>
        <begin position="1"/>
        <end position="37"/>
    </location>
</feature>
<evidence type="ECO:0000256" key="1">
    <source>
        <dbReference type="SAM" id="MobiDB-lite"/>
    </source>
</evidence>
<comment type="caution">
    <text evidence="2">The sequence shown here is derived from an EMBL/GenBank/DDBJ whole genome shotgun (WGS) entry which is preliminary data.</text>
</comment>
<evidence type="ECO:0000313" key="2">
    <source>
        <dbReference type="EMBL" id="EBR0846416.1"/>
    </source>
</evidence>
<protein>
    <submittedName>
        <fullName evidence="2">Uncharacterized protein</fullName>
    </submittedName>
</protein>
<organism evidence="2">
    <name type="scientific">Salmonella enterica</name>
    <name type="common">Salmonella choleraesuis</name>
    <dbReference type="NCBI Taxonomy" id="28901"/>
    <lineage>
        <taxon>Bacteria</taxon>
        <taxon>Pseudomonadati</taxon>
        <taxon>Pseudomonadota</taxon>
        <taxon>Gammaproteobacteria</taxon>
        <taxon>Enterobacterales</taxon>
        <taxon>Enterobacteriaceae</taxon>
        <taxon>Salmonella</taxon>
    </lineage>
</organism>
<accession>A0A5U6SPW2</accession>
<dbReference type="EMBL" id="AAGRCI010000039">
    <property type="protein sequence ID" value="EBR0846416.1"/>
    <property type="molecule type" value="Genomic_DNA"/>
</dbReference>
<name>A0A5U6SPW2_SALER</name>
<reference evidence="2" key="1">
    <citation type="submission" date="2018-07" db="EMBL/GenBank/DDBJ databases">
        <authorList>
            <consortium name="GenomeTrakr network: Whole genome sequencing for foodborne pathogen traceback"/>
        </authorList>
    </citation>
    <scope>NUCLEOTIDE SEQUENCE</scope>
    <source>
        <strain evidence="2">CFSAN056582</strain>
    </source>
</reference>
<dbReference type="AlphaFoldDB" id="A0A5U6SPW2"/>
<proteinExistence type="predicted"/>